<keyword evidence="9" id="KW-0808">Transferase</keyword>
<comment type="subcellular location">
    <subcellularLocation>
        <location evidence="3">Cytoplasm</location>
    </subcellularLocation>
</comment>
<dbReference type="SMART" id="SM00091">
    <property type="entry name" value="PAS"/>
    <property type="match status" value="4"/>
</dbReference>
<evidence type="ECO:0000256" key="1">
    <source>
        <dbReference type="ARBA" id="ARBA00000085"/>
    </source>
</evidence>
<keyword evidence="11" id="KW-0547">Nucleotide-binding</keyword>
<keyword evidence="12" id="KW-0418">Kinase</keyword>
<evidence type="ECO:0000256" key="9">
    <source>
        <dbReference type="ARBA" id="ARBA00022679"/>
    </source>
</evidence>
<keyword evidence="6" id="KW-0004">4Fe-4S</keyword>
<dbReference type="InterPro" id="IPR050482">
    <property type="entry name" value="Sensor_HK_TwoCompSys"/>
</dbReference>
<evidence type="ECO:0000256" key="5">
    <source>
        <dbReference type="ARBA" id="ARBA00017322"/>
    </source>
</evidence>
<dbReference type="GO" id="GO:0000155">
    <property type="term" value="F:phosphorelay sensor kinase activity"/>
    <property type="evidence" value="ECO:0007669"/>
    <property type="project" value="InterPro"/>
</dbReference>
<protein>
    <recommendedName>
        <fullName evidence="5">Oxygen sensor histidine kinase NreB</fullName>
        <ecNumber evidence="4">2.7.13.3</ecNumber>
    </recommendedName>
    <alternativeName>
        <fullName evidence="18">Nitrogen regulation protein B</fullName>
    </alternativeName>
</protein>
<dbReference type="PROSITE" id="PS50113">
    <property type="entry name" value="PAC"/>
    <property type="match status" value="1"/>
</dbReference>
<evidence type="ECO:0000256" key="14">
    <source>
        <dbReference type="ARBA" id="ARBA00023004"/>
    </source>
</evidence>
<evidence type="ECO:0000256" key="7">
    <source>
        <dbReference type="ARBA" id="ARBA00022490"/>
    </source>
</evidence>
<evidence type="ECO:0000256" key="15">
    <source>
        <dbReference type="ARBA" id="ARBA00023012"/>
    </source>
</evidence>
<dbReference type="GO" id="GO:0046983">
    <property type="term" value="F:protein dimerization activity"/>
    <property type="evidence" value="ECO:0007669"/>
    <property type="project" value="InterPro"/>
</dbReference>
<dbReference type="GO" id="GO:0051539">
    <property type="term" value="F:4 iron, 4 sulfur cluster binding"/>
    <property type="evidence" value="ECO:0007669"/>
    <property type="project" value="UniProtKB-KW"/>
</dbReference>
<evidence type="ECO:0000256" key="10">
    <source>
        <dbReference type="ARBA" id="ARBA00022723"/>
    </source>
</evidence>
<keyword evidence="8" id="KW-0597">Phosphoprotein</keyword>
<evidence type="ECO:0000256" key="4">
    <source>
        <dbReference type="ARBA" id="ARBA00012438"/>
    </source>
</evidence>
<dbReference type="PROSITE" id="PS50112">
    <property type="entry name" value="PAS"/>
    <property type="match status" value="1"/>
</dbReference>
<dbReference type="InterPro" id="IPR003594">
    <property type="entry name" value="HATPase_dom"/>
</dbReference>
<dbReference type="PROSITE" id="PS50109">
    <property type="entry name" value="HIS_KIN"/>
    <property type="match status" value="1"/>
</dbReference>
<keyword evidence="10" id="KW-0479">Metal-binding</keyword>
<dbReference type="Pfam" id="PF07730">
    <property type="entry name" value="HisKA_3"/>
    <property type="match status" value="1"/>
</dbReference>
<dbReference type="Gene3D" id="3.30.565.10">
    <property type="entry name" value="Histidine kinase-like ATPase, C-terminal domain"/>
    <property type="match status" value="1"/>
</dbReference>
<sequence>MPTLLNRKTEAELLQELDALKRENELLRIRNEELSGSLSSLSCPVPVMRSVSDNIRDSLMVLGEDGRILYVGGGSQETAEADTVAGRNIRDMFSEDDARFQAFEAARTGGGCLIIEQRGGIISEWRSAPFLLDGKRLVAIVLLDITNRLSLRQGFLHTQRLLEQRVASRNTALQEQMHERMRAEEALRREREFFQLILDTDSSYISVYAADGSPRLVNKAFAGLFGFSEECLPTEIFSDASPARLFGCERAAHVCASGCSEQFECELEDEMGTFRWYDAVIKPLPTPSGEVLALSIATDVTERKVGQLILEQAHSELEERVKERTAALAELNERLVHEAMERLEAQRRTEESEACFKSLFFTNQAIKMLVERETLAILDANAAALQFYGYTREEMLRLSLTDITTTDRSLIHKRHNTILEDGSAHFESVHKRKDGSVVDVEVYSGAVEGDLSRTTFSIVHDISERKRAERQVIEQRNHLTALMNALADCAMLLDTEGRIITLNTAAAKVLDATEEELVGANLFGRVAPKDETTLRRIIEMVMESGIPRREEYCSDDAVWDVTCYPVLDIKSAVGGIALYGKDVSARKKAEERVRWLSARVLSAQEDERKRIGRELHDSMAQTLSGIKFMMEADLAEKERAALPHDTHVARKVVSLLQGAIIELRRIIMDLRPTVLDDLGLHSALRWLQDEFSTMHGHIGIRLLTDMHEELLDERQKSVLFRIAQEALANAVRHSGADAVSFTLLQEGRYCCLTIADNGVGFDPQELSGSGIGLDSMRERLELVDGQLHILSEKGIGTQVRALVPLATSETSTTTSAGS</sequence>
<feature type="coiled-coil region" evidence="19">
    <location>
        <begin position="10"/>
        <end position="37"/>
    </location>
</feature>
<reference evidence="23 24" key="1">
    <citation type="submission" date="2020-05" db="EMBL/GenBank/DDBJ databases">
        <title>Draft genome sequence of Desulfovibrio sp. strain HN2T.</title>
        <authorList>
            <person name="Ueno A."/>
            <person name="Tamazawa S."/>
            <person name="Tamamura S."/>
            <person name="Murakami T."/>
            <person name="Kiyama T."/>
            <person name="Inomata H."/>
            <person name="Amano Y."/>
            <person name="Miyakawa K."/>
            <person name="Tamaki H."/>
            <person name="Naganuma T."/>
            <person name="Kaneko K."/>
        </authorList>
    </citation>
    <scope>NUCLEOTIDE SEQUENCE [LARGE SCALE GENOMIC DNA]</scope>
    <source>
        <strain evidence="23 24">HN2</strain>
    </source>
</reference>
<dbReference type="AlphaFoldDB" id="A0A7J0BI18"/>
<dbReference type="InterPro" id="IPR000014">
    <property type="entry name" value="PAS"/>
</dbReference>
<evidence type="ECO:0000256" key="19">
    <source>
        <dbReference type="SAM" id="Coils"/>
    </source>
</evidence>
<dbReference type="InterPro" id="IPR004358">
    <property type="entry name" value="Sig_transdc_His_kin-like_C"/>
</dbReference>
<dbReference type="SMART" id="SM00387">
    <property type="entry name" value="HATPase_c"/>
    <property type="match status" value="1"/>
</dbReference>
<evidence type="ECO:0000259" key="20">
    <source>
        <dbReference type="PROSITE" id="PS50109"/>
    </source>
</evidence>
<dbReference type="NCBIfam" id="TIGR00229">
    <property type="entry name" value="sensory_box"/>
    <property type="match status" value="3"/>
</dbReference>
<dbReference type="Pfam" id="PF13426">
    <property type="entry name" value="PAS_9"/>
    <property type="match status" value="2"/>
</dbReference>
<dbReference type="InterPro" id="IPR011712">
    <property type="entry name" value="Sig_transdc_His_kin_sub3_dim/P"/>
</dbReference>
<dbReference type="InterPro" id="IPR013656">
    <property type="entry name" value="PAS_4"/>
</dbReference>
<comment type="caution">
    <text evidence="23">The sequence shown here is derived from an EMBL/GenBank/DDBJ whole genome shotgun (WGS) entry which is preliminary data.</text>
</comment>
<keyword evidence="13" id="KW-0067">ATP-binding</keyword>
<dbReference type="GO" id="GO:0046872">
    <property type="term" value="F:metal ion binding"/>
    <property type="evidence" value="ECO:0007669"/>
    <property type="project" value="UniProtKB-KW"/>
</dbReference>
<dbReference type="InterPro" id="IPR035965">
    <property type="entry name" value="PAS-like_dom_sf"/>
</dbReference>
<evidence type="ECO:0000256" key="18">
    <source>
        <dbReference type="ARBA" id="ARBA00030800"/>
    </source>
</evidence>
<evidence type="ECO:0000259" key="22">
    <source>
        <dbReference type="PROSITE" id="PS50113"/>
    </source>
</evidence>
<dbReference type="Proteomes" id="UP000503840">
    <property type="component" value="Unassembled WGS sequence"/>
</dbReference>
<dbReference type="CDD" id="cd16917">
    <property type="entry name" value="HATPase_UhpB-NarQ-NarX-like"/>
    <property type="match status" value="1"/>
</dbReference>
<dbReference type="SUPFAM" id="SSF55874">
    <property type="entry name" value="ATPase domain of HSP90 chaperone/DNA topoisomerase II/histidine kinase"/>
    <property type="match status" value="1"/>
</dbReference>
<dbReference type="Gene3D" id="1.20.5.1930">
    <property type="match status" value="1"/>
</dbReference>
<dbReference type="EMBL" id="BLVO01000012">
    <property type="protein sequence ID" value="GFM32871.1"/>
    <property type="molecule type" value="Genomic_DNA"/>
</dbReference>
<evidence type="ECO:0000313" key="24">
    <source>
        <dbReference type="Proteomes" id="UP000503840"/>
    </source>
</evidence>
<evidence type="ECO:0000256" key="6">
    <source>
        <dbReference type="ARBA" id="ARBA00022485"/>
    </source>
</evidence>
<keyword evidence="14" id="KW-0408">Iron</keyword>
<comment type="catalytic activity">
    <reaction evidence="1">
        <text>ATP + protein L-histidine = ADP + protein N-phospho-L-histidine.</text>
        <dbReference type="EC" id="2.7.13.3"/>
    </reaction>
</comment>
<feature type="coiled-coil region" evidence="19">
    <location>
        <begin position="314"/>
        <end position="348"/>
    </location>
</feature>
<evidence type="ECO:0000313" key="23">
    <source>
        <dbReference type="EMBL" id="GFM32871.1"/>
    </source>
</evidence>
<dbReference type="EC" id="2.7.13.3" evidence="4"/>
<gene>
    <name evidence="23" type="ORF">DSM101010T_12360</name>
</gene>
<dbReference type="GO" id="GO:0005737">
    <property type="term" value="C:cytoplasm"/>
    <property type="evidence" value="ECO:0007669"/>
    <property type="project" value="UniProtKB-SubCell"/>
</dbReference>
<dbReference type="GO" id="GO:0016020">
    <property type="term" value="C:membrane"/>
    <property type="evidence" value="ECO:0007669"/>
    <property type="project" value="InterPro"/>
</dbReference>
<evidence type="ECO:0000256" key="16">
    <source>
        <dbReference type="ARBA" id="ARBA00023014"/>
    </source>
</evidence>
<dbReference type="PANTHER" id="PTHR24421:SF10">
    <property type="entry name" value="NITRATE_NITRITE SENSOR PROTEIN NARQ"/>
    <property type="match status" value="1"/>
</dbReference>
<dbReference type="PRINTS" id="PR00344">
    <property type="entry name" value="BCTRLSENSOR"/>
</dbReference>
<keyword evidence="7" id="KW-0963">Cytoplasm</keyword>
<dbReference type="Gene3D" id="3.30.450.20">
    <property type="entry name" value="PAS domain"/>
    <property type="match status" value="3"/>
</dbReference>
<evidence type="ECO:0000259" key="21">
    <source>
        <dbReference type="PROSITE" id="PS50112"/>
    </source>
</evidence>
<feature type="domain" description="Histidine kinase" evidence="20">
    <location>
        <begin position="614"/>
        <end position="807"/>
    </location>
</feature>
<dbReference type="InterPro" id="IPR005467">
    <property type="entry name" value="His_kinase_dom"/>
</dbReference>
<feature type="domain" description="PAC" evidence="22">
    <location>
        <begin position="261"/>
        <end position="312"/>
    </location>
</feature>
<evidence type="ECO:0000256" key="17">
    <source>
        <dbReference type="ARBA" id="ARBA00024827"/>
    </source>
</evidence>
<name>A0A7J0BI18_9BACT</name>
<dbReference type="Pfam" id="PF02518">
    <property type="entry name" value="HATPase_c"/>
    <property type="match status" value="1"/>
</dbReference>
<dbReference type="InterPro" id="IPR000700">
    <property type="entry name" value="PAS-assoc_C"/>
</dbReference>
<dbReference type="SUPFAM" id="SSF55785">
    <property type="entry name" value="PYP-like sensor domain (PAS domain)"/>
    <property type="match status" value="4"/>
</dbReference>
<accession>A0A7J0BI18</accession>
<evidence type="ECO:0000256" key="2">
    <source>
        <dbReference type="ARBA" id="ARBA00001966"/>
    </source>
</evidence>
<dbReference type="Pfam" id="PF08448">
    <property type="entry name" value="PAS_4"/>
    <property type="match status" value="1"/>
</dbReference>
<evidence type="ECO:0000256" key="12">
    <source>
        <dbReference type="ARBA" id="ARBA00022777"/>
    </source>
</evidence>
<dbReference type="CDD" id="cd00130">
    <property type="entry name" value="PAS"/>
    <property type="match status" value="2"/>
</dbReference>
<feature type="domain" description="PAS" evidence="21">
    <location>
        <begin position="475"/>
        <end position="545"/>
    </location>
</feature>
<evidence type="ECO:0000256" key="8">
    <source>
        <dbReference type="ARBA" id="ARBA00022553"/>
    </source>
</evidence>
<comment type="function">
    <text evidence="17">Member of the two-component regulatory system NreB/NreC involved in the control of dissimilatory nitrate/nitrite reduction in response to oxygen. NreB functions as a direct oxygen sensor histidine kinase which is autophosphorylated, in the absence of oxygen, probably at the conserved histidine residue, and transfers its phosphate group probably to a conserved aspartate residue of NreC. NreB/NreC activates the expression of the nitrate (narGHJI) and nitrite (nir) reductase operons, as well as the putative nitrate transporter gene narT.</text>
</comment>
<keyword evidence="19" id="KW-0175">Coiled coil</keyword>
<organism evidence="23 24">
    <name type="scientific">Desulfovibrio subterraneus</name>
    <dbReference type="NCBI Taxonomy" id="2718620"/>
    <lineage>
        <taxon>Bacteria</taxon>
        <taxon>Pseudomonadati</taxon>
        <taxon>Thermodesulfobacteriota</taxon>
        <taxon>Desulfovibrionia</taxon>
        <taxon>Desulfovibrionales</taxon>
        <taxon>Desulfovibrionaceae</taxon>
        <taxon>Desulfovibrio</taxon>
    </lineage>
</organism>
<comment type="cofactor">
    <cofactor evidence="2">
        <name>[4Fe-4S] cluster</name>
        <dbReference type="ChEBI" id="CHEBI:49883"/>
    </cofactor>
</comment>
<dbReference type="GO" id="GO:0005524">
    <property type="term" value="F:ATP binding"/>
    <property type="evidence" value="ECO:0007669"/>
    <property type="project" value="UniProtKB-KW"/>
</dbReference>
<keyword evidence="15" id="KW-0902">Two-component regulatory system</keyword>
<dbReference type="PANTHER" id="PTHR24421">
    <property type="entry name" value="NITRATE/NITRITE SENSOR PROTEIN NARX-RELATED"/>
    <property type="match status" value="1"/>
</dbReference>
<dbReference type="RefSeq" id="WP_174404535.1">
    <property type="nucleotide sequence ID" value="NZ_BLVO01000012.1"/>
</dbReference>
<dbReference type="InterPro" id="IPR036890">
    <property type="entry name" value="HATPase_C_sf"/>
</dbReference>
<evidence type="ECO:0000256" key="3">
    <source>
        <dbReference type="ARBA" id="ARBA00004496"/>
    </source>
</evidence>
<evidence type="ECO:0000256" key="13">
    <source>
        <dbReference type="ARBA" id="ARBA00022840"/>
    </source>
</evidence>
<evidence type="ECO:0000256" key="11">
    <source>
        <dbReference type="ARBA" id="ARBA00022741"/>
    </source>
</evidence>
<proteinExistence type="predicted"/>
<keyword evidence="16" id="KW-0411">Iron-sulfur</keyword>
<keyword evidence="24" id="KW-1185">Reference proteome</keyword>